<accession>A0AAV2S165</accession>
<evidence type="ECO:0000313" key="1">
    <source>
        <dbReference type="EMBL" id="CAL4157468.1"/>
    </source>
</evidence>
<organism evidence="1 2">
    <name type="scientific">Meganyctiphanes norvegica</name>
    <name type="common">Northern krill</name>
    <name type="synonym">Thysanopoda norvegica</name>
    <dbReference type="NCBI Taxonomy" id="48144"/>
    <lineage>
        <taxon>Eukaryota</taxon>
        <taxon>Metazoa</taxon>
        <taxon>Ecdysozoa</taxon>
        <taxon>Arthropoda</taxon>
        <taxon>Crustacea</taxon>
        <taxon>Multicrustacea</taxon>
        <taxon>Malacostraca</taxon>
        <taxon>Eumalacostraca</taxon>
        <taxon>Eucarida</taxon>
        <taxon>Euphausiacea</taxon>
        <taxon>Euphausiidae</taxon>
        <taxon>Meganyctiphanes</taxon>
    </lineage>
</organism>
<comment type="caution">
    <text evidence="1">The sequence shown here is derived from an EMBL/GenBank/DDBJ whole genome shotgun (WGS) entry which is preliminary data.</text>
</comment>
<name>A0AAV2S165_MEGNR</name>
<sequence length="120" mass="12649">MFVQSFFIDRIVAILTVCATRETGVFINAPLDSNPDIRNLTFSVIGKPTCRPVGLAGADRVALATNSAPLCSRALNGLVGALLASIIKSNFKSSISVSSDSVKELLLIYSLTNCTTIITG</sequence>
<dbReference type="Proteomes" id="UP001497623">
    <property type="component" value="Unassembled WGS sequence"/>
</dbReference>
<proteinExistence type="predicted"/>
<gene>
    <name evidence="1" type="ORF">MNOR_LOCUS31926</name>
</gene>
<dbReference type="EMBL" id="CAXKWB010042238">
    <property type="protein sequence ID" value="CAL4157468.1"/>
    <property type="molecule type" value="Genomic_DNA"/>
</dbReference>
<reference evidence="1 2" key="1">
    <citation type="submission" date="2024-05" db="EMBL/GenBank/DDBJ databases">
        <authorList>
            <person name="Wallberg A."/>
        </authorList>
    </citation>
    <scope>NUCLEOTIDE SEQUENCE [LARGE SCALE GENOMIC DNA]</scope>
</reference>
<keyword evidence="2" id="KW-1185">Reference proteome</keyword>
<evidence type="ECO:0000313" key="2">
    <source>
        <dbReference type="Proteomes" id="UP001497623"/>
    </source>
</evidence>
<protein>
    <submittedName>
        <fullName evidence="1">Uncharacterized protein</fullName>
    </submittedName>
</protein>
<dbReference type="AlphaFoldDB" id="A0AAV2S165"/>